<proteinExistence type="inferred from homology"/>
<dbReference type="Proteomes" id="UP000182130">
    <property type="component" value="Unassembled WGS sequence"/>
</dbReference>
<evidence type="ECO:0000313" key="10">
    <source>
        <dbReference type="Proteomes" id="UP000182130"/>
    </source>
</evidence>
<dbReference type="PANTHER" id="PTHR43163">
    <property type="entry name" value="DIPEPTIDE TRANSPORT SYSTEM PERMEASE PROTEIN DPPB-RELATED"/>
    <property type="match status" value="1"/>
</dbReference>
<feature type="transmembrane region" description="Helical" evidence="7">
    <location>
        <begin position="232"/>
        <end position="252"/>
    </location>
</feature>
<feature type="transmembrane region" description="Helical" evidence="7">
    <location>
        <begin position="479"/>
        <end position="502"/>
    </location>
</feature>
<accession>A0A1G8PH14</accession>
<keyword evidence="10" id="KW-1185">Reference proteome</keyword>
<dbReference type="Gene3D" id="1.10.3720.10">
    <property type="entry name" value="MetI-like"/>
    <property type="match status" value="1"/>
</dbReference>
<keyword evidence="4 7" id="KW-0812">Transmembrane</keyword>
<protein>
    <submittedName>
        <fullName evidence="9">Peptide/nickel transport system permease protein</fullName>
    </submittedName>
</protein>
<dbReference type="PANTHER" id="PTHR43163:SF6">
    <property type="entry name" value="DIPEPTIDE TRANSPORT SYSTEM PERMEASE PROTEIN DPPB-RELATED"/>
    <property type="match status" value="1"/>
</dbReference>
<dbReference type="AlphaFoldDB" id="A0A1G8PH14"/>
<feature type="transmembrane region" description="Helical" evidence="7">
    <location>
        <begin position="138"/>
        <end position="156"/>
    </location>
</feature>
<feature type="transmembrane region" description="Helical" evidence="7">
    <location>
        <begin position="433"/>
        <end position="459"/>
    </location>
</feature>
<dbReference type="GO" id="GO:0005886">
    <property type="term" value="C:plasma membrane"/>
    <property type="evidence" value="ECO:0007669"/>
    <property type="project" value="UniProtKB-SubCell"/>
</dbReference>
<evidence type="ECO:0000256" key="3">
    <source>
        <dbReference type="ARBA" id="ARBA00022475"/>
    </source>
</evidence>
<dbReference type="InterPro" id="IPR000515">
    <property type="entry name" value="MetI-like"/>
</dbReference>
<dbReference type="GO" id="GO:0055085">
    <property type="term" value="P:transmembrane transport"/>
    <property type="evidence" value="ECO:0007669"/>
    <property type="project" value="InterPro"/>
</dbReference>
<dbReference type="EMBL" id="FNEI01000005">
    <property type="protein sequence ID" value="SDI91110.1"/>
    <property type="molecule type" value="Genomic_DNA"/>
</dbReference>
<organism evidence="9 10">
    <name type="scientific">Arthrobacter cupressi</name>
    <dbReference type="NCBI Taxonomy" id="1045773"/>
    <lineage>
        <taxon>Bacteria</taxon>
        <taxon>Bacillati</taxon>
        <taxon>Actinomycetota</taxon>
        <taxon>Actinomycetes</taxon>
        <taxon>Micrococcales</taxon>
        <taxon>Micrococcaceae</taxon>
        <taxon>Arthrobacter</taxon>
    </lineage>
</organism>
<feature type="transmembrane region" description="Helical" evidence="7">
    <location>
        <begin position="176"/>
        <end position="197"/>
    </location>
</feature>
<keyword evidence="6 7" id="KW-0472">Membrane</keyword>
<evidence type="ECO:0000256" key="7">
    <source>
        <dbReference type="RuleBase" id="RU363032"/>
    </source>
</evidence>
<feature type="domain" description="ABC transmembrane type-1" evidence="8">
    <location>
        <begin position="103"/>
        <end position="502"/>
    </location>
</feature>
<feature type="transmembrane region" description="Helical" evidence="7">
    <location>
        <begin position="319"/>
        <end position="337"/>
    </location>
</feature>
<keyword evidence="5 7" id="KW-1133">Transmembrane helix</keyword>
<evidence type="ECO:0000256" key="6">
    <source>
        <dbReference type="ARBA" id="ARBA00023136"/>
    </source>
</evidence>
<dbReference type="SUPFAM" id="SSF161098">
    <property type="entry name" value="MetI-like"/>
    <property type="match status" value="1"/>
</dbReference>
<comment type="subcellular location">
    <subcellularLocation>
        <location evidence="1 7">Cell membrane</location>
        <topology evidence="1 7">Multi-pass membrane protein</topology>
    </subcellularLocation>
</comment>
<keyword evidence="3" id="KW-1003">Cell membrane</keyword>
<feature type="transmembrane region" description="Helical" evidence="7">
    <location>
        <begin position="264"/>
        <end position="282"/>
    </location>
</feature>
<gene>
    <name evidence="9" type="ORF">SAMN05216555_105157</name>
</gene>
<dbReference type="OrthoDB" id="147639at2"/>
<evidence type="ECO:0000313" key="9">
    <source>
        <dbReference type="EMBL" id="SDI91110.1"/>
    </source>
</evidence>
<feature type="transmembrane region" description="Helical" evidence="7">
    <location>
        <begin position="98"/>
        <end position="126"/>
    </location>
</feature>
<feature type="transmembrane region" description="Helical" evidence="7">
    <location>
        <begin position="204"/>
        <end position="226"/>
    </location>
</feature>
<dbReference type="STRING" id="1045773.SAMN05216555_105157"/>
<evidence type="ECO:0000259" key="8">
    <source>
        <dbReference type="PROSITE" id="PS50928"/>
    </source>
</evidence>
<comment type="similarity">
    <text evidence="7">Belongs to the binding-protein-dependent transport system permease family.</text>
</comment>
<keyword evidence="2 7" id="KW-0813">Transport</keyword>
<evidence type="ECO:0000256" key="4">
    <source>
        <dbReference type="ARBA" id="ARBA00022692"/>
    </source>
</evidence>
<feature type="transmembrane region" description="Helical" evidence="7">
    <location>
        <begin position="288"/>
        <end position="307"/>
    </location>
</feature>
<evidence type="ECO:0000256" key="1">
    <source>
        <dbReference type="ARBA" id="ARBA00004651"/>
    </source>
</evidence>
<dbReference type="RefSeq" id="WP_074588324.1">
    <property type="nucleotide sequence ID" value="NZ_FNEI01000005.1"/>
</dbReference>
<dbReference type="PROSITE" id="PS50928">
    <property type="entry name" value="ABC_TM1"/>
    <property type="match status" value="1"/>
</dbReference>
<dbReference type="InterPro" id="IPR035906">
    <property type="entry name" value="MetI-like_sf"/>
</dbReference>
<evidence type="ECO:0000256" key="5">
    <source>
        <dbReference type="ARBA" id="ARBA00022989"/>
    </source>
</evidence>
<evidence type="ECO:0000256" key="2">
    <source>
        <dbReference type="ARBA" id="ARBA00022448"/>
    </source>
</evidence>
<reference evidence="10" key="1">
    <citation type="submission" date="2016-10" db="EMBL/GenBank/DDBJ databases">
        <authorList>
            <person name="Varghese N."/>
            <person name="Submissions S."/>
        </authorList>
    </citation>
    <scope>NUCLEOTIDE SEQUENCE [LARGE SCALE GENOMIC DNA]</scope>
    <source>
        <strain evidence="10">CGMCC 1.10783</strain>
    </source>
</reference>
<name>A0A1G8PH14_9MICC</name>
<feature type="transmembrane region" description="Helical" evidence="7">
    <location>
        <begin position="368"/>
        <end position="392"/>
    </location>
</feature>
<dbReference type="CDD" id="cd06261">
    <property type="entry name" value="TM_PBP2"/>
    <property type="match status" value="1"/>
</dbReference>
<sequence length="513" mass="54496">MLSYVVRRLATAALILLGASFLVYLLTASSGDPLADLRASNAPNRQQLMDARSQLLDLDTPAPLRYFKWLGGAAQCLVPFAGSCDLGRSVTGQPITEALGIALIQTLTLVTGATVLAILIGITLGIVTALRQYSALDYGVTFMAFLFFSLPIFWVAVLLKEFGAIGFNNFLRNPVIPLPVSIGTGLVLGVVVAVAVGGELKRRLISGGVVFALVTAVMVYFSATLWFKTPGLGPVVIAIAGVGMAFAVTTLVSGLKNRKALQSALITVGLGLIAYFAVQPLLDQATGLMIFLLAIATVLVGVGVGYLMGGYDRGQSMRAAGITAFLMGGLVTVDRFMQAWPAYFSNSRVRGRPIATIGAGTPNLQGDYWIMTIDTFTHLILPTIALILVSLASYTRFTRSSMLEIMNMDYIRTARAKGLSERSVIMGHAFRNALIPLATIVAFDIGALIGGAVITESVFSVHGMGFLFLDGITHIDPNPVMGVFLCVAITAMVFNLIADLAYSALDPRVRIKA</sequence>
<dbReference type="Pfam" id="PF00528">
    <property type="entry name" value="BPD_transp_1"/>
    <property type="match status" value="1"/>
</dbReference>